<protein>
    <submittedName>
        <fullName evidence="1">Uncharacterized protein</fullName>
    </submittedName>
</protein>
<reference evidence="1 2" key="1">
    <citation type="submission" date="2016-10" db="EMBL/GenBank/DDBJ databases">
        <authorList>
            <person name="de Groot N.N."/>
        </authorList>
    </citation>
    <scope>NUCLEOTIDE SEQUENCE [LARGE SCALE GENOMIC DNA]</scope>
    <source>
        <strain evidence="1 2">DSM 19033</strain>
    </source>
</reference>
<name>A0A1H4HGZ0_9SPHI</name>
<gene>
    <name evidence="1" type="ORF">SAMN05443550_11811</name>
</gene>
<dbReference type="OrthoDB" id="770828at2"/>
<proteinExistence type="predicted"/>
<dbReference type="RefSeq" id="WP_090559987.1">
    <property type="nucleotide sequence ID" value="NZ_FNRA01000018.1"/>
</dbReference>
<accession>A0A1H4HGZ0</accession>
<evidence type="ECO:0000313" key="1">
    <source>
        <dbReference type="EMBL" id="SEB20906.1"/>
    </source>
</evidence>
<keyword evidence="2" id="KW-1185">Reference proteome</keyword>
<organism evidence="1 2">
    <name type="scientific">Pedobacter hartonius</name>
    <dbReference type="NCBI Taxonomy" id="425514"/>
    <lineage>
        <taxon>Bacteria</taxon>
        <taxon>Pseudomonadati</taxon>
        <taxon>Bacteroidota</taxon>
        <taxon>Sphingobacteriia</taxon>
        <taxon>Sphingobacteriales</taxon>
        <taxon>Sphingobacteriaceae</taxon>
        <taxon>Pedobacter</taxon>
    </lineage>
</organism>
<evidence type="ECO:0000313" key="2">
    <source>
        <dbReference type="Proteomes" id="UP000198850"/>
    </source>
</evidence>
<dbReference type="Proteomes" id="UP000198850">
    <property type="component" value="Unassembled WGS sequence"/>
</dbReference>
<dbReference type="EMBL" id="FNRA01000018">
    <property type="protein sequence ID" value="SEB20906.1"/>
    <property type="molecule type" value="Genomic_DNA"/>
</dbReference>
<sequence length="76" mass="8805">MELILKSNNQESLAKIMTLAKKLNVVIEKKDADLQDTSKEALRNRILNFKAKRASSFGDAGRWEKDQREDRYLPLI</sequence>
<dbReference type="AlphaFoldDB" id="A0A1H4HGZ0"/>
<dbReference type="STRING" id="425514.SAMN05443550_11811"/>